<gene>
    <name evidence="1" type="ORF">FisN_12Hh091</name>
</gene>
<evidence type="ECO:0008006" key="3">
    <source>
        <dbReference type="Google" id="ProtNLM"/>
    </source>
</evidence>
<dbReference type="SUPFAM" id="SSF53474">
    <property type="entry name" value="alpha/beta-Hydrolases"/>
    <property type="match status" value="1"/>
</dbReference>
<accession>A0A1Z5KRC3</accession>
<dbReference type="InterPro" id="IPR013744">
    <property type="entry name" value="SidJ"/>
</dbReference>
<sequence length="311" mass="35001">MRIPVPVSPYGTLTGDLFSYTMTPTNLVAFETSPSRPSKCILLGGLSDGLLPTPYTQGLSEQLPKHWSLVQPLLQSSYTGFGHGTLDRDVQDLEALLVYLQTHRHAESFALVGHSTGCQCIVHYLKTKQPPQSLPLRLAVLQAPVSDREHAAASSQYAYFLSIAQDMRQQGKLQEMMPRDAFWAPITAERYLDLQERGGKDDYFSSDYSPEELMERLQHVGLFGERQREDETSDLSSRRFRCCVAYSGSDEYVPDHVDKAGLTERLVDAMNHGTSSPVAHPLYLPHSNHNLSNHEPERTKFMEHIVQLLQD</sequence>
<dbReference type="OrthoDB" id="10034502at2759"/>
<evidence type="ECO:0000313" key="1">
    <source>
        <dbReference type="EMBL" id="GAX28541.1"/>
    </source>
</evidence>
<dbReference type="Gene3D" id="3.40.50.1820">
    <property type="entry name" value="alpha/beta hydrolase"/>
    <property type="match status" value="1"/>
</dbReference>
<dbReference type="InParanoid" id="A0A1Z5KRC3"/>
<evidence type="ECO:0000313" key="2">
    <source>
        <dbReference type="Proteomes" id="UP000198406"/>
    </source>
</evidence>
<dbReference type="InterPro" id="IPR029058">
    <property type="entry name" value="AB_hydrolase_fold"/>
</dbReference>
<reference evidence="1 2" key="1">
    <citation type="journal article" date="2015" name="Plant Cell">
        <title>Oil accumulation by the oleaginous diatom Fistulifera solaris as revealed by the genome and transcriptome.</title>
        <authorList>
            <person name="Tanaka T."/>
            <person name="Maeda Y."/>
            <person name="Veluchamy A."/>
            <person name="Tanaka M."/>
            <person name="Abida H."/>
            <person name="Marechal E."/>
            <person name="Bowler C."/>
            <person name="Muto M."/>
            <person name="Sunaga Y."/>
            <person name="Tanaka M."/>
            <person name="Yoshino T."/>
            <person name="Taniguchi T."/>
            <person name="Fukuda Y."/>
            <person name="Nemoto M."/>
            <person name="Matsumoto M."/>
            <person name="Wong P.S."/>
            <person name="Aburatani S."/>
            <person name="Fujibuchi W."/>
        </authorList>
    </citation>
    <scope>NUCLEOTIDE SEQUENCE [LARGE SCALE GENOMIC DNA]</scope>
    <source>
        <strain evidence="1 2">JPCC DA0580</strain>
    </source>
</reference>
<dbReference type="PANTHER" id="PTHR31591:SF1">
    <property type="entry name" value="UPF0613 PROTEIN PB24D3.06C"/>
    <property type="match status" value="1"/>
</dbReference>
<proteinExistence type="predicted"/>
<dbReference type="Proteomes" id="UP000198406">
    <property type="component" value="Unassembled WGS sequence"/>
</dbReference>
<dbReference type="EMBL" id="BDSP01000276">
    <property type="protein sequence ID" value="GAX28541.1"/>
    <property type="molecule type" value="Genomic_DNA"/>
</dbReference>
<dbReference type="AlphaFoldDB" id="A0A1Z5KRC3"/>
<dbReference type="PANTHER" id="PTHR31591">
    <property type="entry name" value="UPF0613 PROTEIN PB24D3.06C"/>
    <property type="match status" value="1"/>
</dbReference>
<comment type="caution">
    <text evidence="1">The sequence shown here is derived from an EMBL/GenBank/DDBJ whole genome shotgun (WGS) entry which is preliminary data.</text>
</comment>
<protein>
    <recommendedName>
        <fullName evidence="3">AB hydrolase-1 domain-containing protein</fullName>
    </recommendedName>
</protein>
<organism evidence="1 2">
    <name type="scientific">Fistulifera solaris</name>
    <name type="common">Oleaginous diatom</name>
    <dbReference type="NCBI Taxonomy" id="1519565"/>
    <lineage>
        <taxon>Eukaryota</taxon>
        <taxon>Sar</taxon>
        <taxon>Stramenopiles</taxon>
        <taxon>Ochrophyta</taxon>
        <taxon>Bacillariophyta</taxon>
        <taxon>Bacillariophyceae</taxon>
        <taxon>Bacillariophycidae</taxon>
        <taxon>Naviculales</taxon>
        <taxon>Naviculaceae</taxon>
        <taxon>Fistulifera</taxon>
    </lineage>
</organism>
<name>A0A1Z5KRC3_FISSO</name>
<dbReference type="Pfam" id="PF08538">
    <property type="entry name" value="DUF1749"/>
    <property type="match status" value="1"/>
</dbReference>
<keyword evidence="2" id="KW-1185">Reference proteome</keyword>